<dbReference type="EMBL" id="JABBNB010000001">
    <property type="protein sequence ID" value="NMN99980.1"/>
    <property type="molecule type" value="Genomic_DNA"/>
</dbReference>
<evidence type="ECO:0000313" key="2">
    <source>
        <dbReference type="EMBL" id="NMN99980.1"/>
    </source>
</evidence>
<protein>
    <submittedName>
        <fullName evidence="2">Uncharacterized protein</fullName>
    </submittedName>
</protein>
<accession>A0A848KUX1</accession>
<feature type="transmembrane region" description="Helical" evidence="1">
    <location>
        <begin position="202"/>
        <end position="223"/>
    </location>
</feature>
<feature type="transmembrane region" description="Helical" evidence="1">
    <location>
        <begin position="243"/>
        <end position="263"/>
    </location>
</feature>
<organism evidence="2 3">
    <name type="scientific">Gordonia asplenii</name>
    <dbReference type="NCBI Taxonomy" id="2725283"/>
    <lineage>
        <taxon>Bacteria</taxon>
        <taxon>Bacillati</taxon>
        <taxon>Actinomycetota</taxon>
        <taxon>Actinomycetes</taxon>
        <taxon>Mycobacteriales</taxon>
        <taxon>Gordoniaceae</taxon>
        <taxon>Gordonia</taxon>
    </lineage>
</organism>
<sequence>MGMFEDAQRQRESELAHDRAEARALAMGADSQRDAVREFVDAMNKLGCAAYAVRLANSGKRGAYITGWRIDNSSRDIMDRSDQAIVAGDIEASLIIDQNAESNAARRDFIVTPDYRVFAASGDVNGKSVRPVELEFPVGLRMGLWRANRSSDLTDKYGQTLATILSAYVQQVMRSGYLYGKAPLETEKEKRSRLIRNFKDRLSVVIPGMLLTLGILWIASVIGHPTKSAHEDVQTYIPDFSNLYLATILSSVVALALTSLIEVIHEGKSFWFYVGFLMGVLIFFIHLPWSKLDQFGGLMFSVASWWIAPMLAVAGYGLSAILAVMRPPLDARRT</sequence>
<gene>
    <name evidence="2" type="ORF">HH308_01975</name>
</gene>
<dbReference type="Proteomes" id="UP000550729">
    <property type="component" value="Unassembled WGS sequence"/>
</dbReference>
<comment type="caution">
    <text evidence="2">The sequence shown here is derived from an EMBL/GenBank/DDBJ whole genome shotgun (WGS) entry which is preliminary data.</text>
</comment>
<proteinExistence type="predicted"/>
<feature type="transmembrane region" description="Helical" evidence="1">
    <location>
        <begin position="270"/>
        <end position="290"/>
    </location>
</feature>
<dbReference type="RefSeq" id="WP_170192453.1">
    <property type="nucleotide sequence ID" value="NZ_JABBNB010000001.1"/>
</dbReference>
<name>A0A848KUX1_9ACTN</name>
<feature type="transmembrane region" description="Helical" evidence="1">
    <location>
        <begin position="302"/>
        <end position="325"/>
    </location>
</feature>
<evidence type="ECO:0000313" key="3">
    <source>
        <dbReference type="Proteomes" id="UP000550729"/>
    </source>
</evidence>
<keyword evidence="1" id="KW-0812">Transmembrane</keyword>
<keyword evidence="1" id="KW-1133">Transmembrane helix</keyword>
<dbReference type="AlphaFoldDB" id="A0A848KUX1"/>
<keyword evidence="1" id="KW-0472">Membrane</keyword>
<reference evidence="2 3" key="1">
    <citation type="submission" date="2020-04" db="EMBL/GenBank/DDBJ databases">
        <title>Gordonia sp. nov. TBRC 11910.</title>
        <authorList>
            <person name="Suriyachadkun C."/>
        </authorList>
    </citation>
    <scope>NUCLEOTIDE SEQUENCE [LARGE SCALE GENOMIC DNA]</scope>
    <source>
        <strain evidence="2 3">TBRC 11910</strain>
    </source>
</reference>
<keyword evidence="3" id="KW-1185">Reference proteome</keyword>
<evidence type="ECO:0000256" key="1">
    <source>
        <dbReference type="SAM" id="Phobius"/>
    </source>
</evidence>